<name>A0ABX1R604_9PSEU</name>
<evidence type="ECO:0000313" key="3">
    <source>
        <dbReference type="Proteomes" id="UP001296706"/>
    </source>
</evidence>
<dbReference type="RefSeq" id="WP_169393894.1">
    <property type="nucleotide sequence ID" value="NZ_BAAAJH010000023.1"/>
</dbReference>
<accession>A0ABX1R604</accession>
<dbReference type="Proteomes" id="UP001296706">
    <property type="component" value="Unassembled WGS sequence"/>
</dbReference>
<dbReference type="Pfam" id="PF12706">
    <property type="entry name" value="Lactamase_B_2"/>
    <property type="match status" value="1"/>
</dbReference>
<dbReference type="SMART" id="SM00849">
    <property type="entry name" value="Lactamase_B"/>
    <property type="match status" value="1"/>
</dbReference>
<feature type="domain" description="Metallo-beta-lactamase" evidence="1">
    <location>
        <begin position="18"/>
        <end position="233"/>
    </location>
</feature>
<gene>
    <name evidence="2" type="ORF">HF577_01720</name>
</gene>
<dbReference type="InterPro" id="IPR001279">
    <property type="entry name" value="Metallo-B-lactamas"/>
</dbReference>
<dbReference type="EMBL" id="JAAXKY010000002">
    <property type="protein sequence ID" value="NMH75828.1"/>
    <property type="molecule type" value="Genomic_DNA"/>
</dbReference>
<organism evidence="2 3">
    <name type="scientific">Pseudonocardia xinjiangensis</name>
    <dbReference type="NCBI Taxonomy" id="75289"/>
    <lineage>
        <taxon>Bacteria</taxon>
        <taxon>Bacillati</taxon>
        <taxon>Actinomycetota</taxon>
        <taxon>Actinomycetes</taxon>
        <taxon>Pseudonocardiales</taxon>
        <taxon>Pseudonocardiaceae</taxon>
        <taxon>Pseudonocardia</taxon>
    </lineage>
</organism>
<dbReference type="Gene3D" id="3.60.15.10">
    <property type="entry name" value="Ribonuclease Z/Hydroxyacylglutathione hydrolase-like"/>
    <property type="match status" value="1"/>
</dbReference>
<dbReference type="InterPro" id="IPR036866">
    <property type="entry name" value="RibonucZ/Hydroxyglut_hydro"/>
</dbReference>
<sequence>MQLTVLGCRSGMPADGQPSSGYLVEAGPTTLLLDCGPGIVTALSAVAAPAALDAVVISHLHLDHCYDLLPLGKALLHARARRVLAELPDADPFTALQSLDQSAPGVPLYVPEGGRSVLDRLAALFPVATFPLLDRAFDIAFDVREYRPGDVVEVGACRLSMHLLRHTAPNCGVRIESPTGSLAYTGDTGLAAGLGPLCHGVDLLLAEATLDHTDTGPHGHLSGADAGTVAATHGVGELVLTHFTTADAAVLAARRAAAAAVFVGPVRLAAPGRRFPVSPALPPAPRLPAAVPGQ</sequence>
<evidence type="ECO:0000259" key="1">
    <source>
        <dbReference type="SMART" id="SM00849"/>
    </source>
</evidence>
<comment type="caution">
    <text evidence="2">The sequence shown here is derived from an EMBL/GenBank/DDBJ whole genome shotgun (WGS) entry which is preliminary data.</text>
</comment>
<reference evidence="2 3" key="1">
    <citation type="submission" date="2020-04" db="EMBL/GenBank/DDBJ databases">
        <authorList>
            <person name="Klaysubun C."/>
            <person name="Duangmal K."/>
            <person name="Lipun K."/>
        </authorList>
    </citation>
    <scope>NUCLEOTIDE SEQUENCE [LARGE SCALE GENOMIC DNA]</scope>
    <source>
        <strain evidence="2 3">JCM 11839</strain>
    </source>
</reference>
<dbReference type="PANTHER" id="PTHR46018">
    <property type="entry name" value="ZINC PHOSPHODIESTERASE ELAC PROTEIN 1"/>
    <property type="match status" value="1"/>
</dbReference>
<protein>
    <submittedName>
        <fullName evidence="2">MBL fold metallo-hydrolase</fullName>
    </submittedName>
</protein>
<evidence type="ECO:0000313" key="2">
    <source>
        <dbReference type="EMBL" id="NMH75828.1"/>
    </source>
</evidence>
<dbReference type="SUPFAM" id="SSF56281">
    <property type="entry name" value="Metallo-hydrolase/oxidoreductase"/>
    <property type="match status" value="1"/>
</dbReference>
<dbReference type="PANTHER" id="PTHR46018:SF4">
    <property type="entry name" value="METALLO-HYDROLASE YHFI-RELATED"/>
    <property type="match status" value="1"/>
</dbReference>
<proteinExistence type="predicted"/>
<keyword evidence="3" id="KW-1185">Reference proteome</keyword>